<comment type="similarity">
    <text evidence="1">Belongs to the glycosyl hydrolase 26 family.</text>
</comment>
<keyword evidence="2" id="KW-0378">Hydrolase</keyword>
<dbReference type="SUPFAM" id="SSF51445">
    <property type="entry name" value="(Trans)glycosidases"/>
    <property type="match status" value="1"/>
</dbReference>
<name>A0A814VGB7_9BILA</name>
<dbReference type="Pfam" id="PF02156">
    <property type="entry name" value="Glyco_hydro_26"/>
    <property type="match status" value="1"/>
</dbReference>
<reference evidence="6" key="1">
    <citation type="submission" date="2021-02" db="EMBL/GenBank/DDBJ databases">
        <authorList>
            <person name="Nowell W R."/>
        </authorList>
    </citation>
    <scope>NUCLEOTIDE SEQUENCE</scope>
</reference>
<protein>
    <recommendedName>
        <fullName evidence="5">GH26 domain-containing protein</fullName>
    </recommendedName>
</protein>
<dbReference type="InterPro" id="IPR022790">
    <property type="entry name" value="GH26_dom"/>
</dbReference>
<proteinExistence type="inferred from homology"/>
<feature type="signal peptide" evidence="4">
    <location>
        <begin position="1"/>
        <end position="22"/>
    </location>
</feature>
<dbReference type="AlphaFoldDB" id="A0A814VGB7"/>
<dbReference type="Proteomes" id="UP000663823">
    <property type="component" value="Unassembled WGS sequence"/>
</dbReference>
<comment type="caution">
    <text evidence="6">The sequence shown here is derived from an EMBL/GenBank/DDBJ whole genome shotgun (WGS) entry which is preliminary data.</text>
</comment>
<evidence type="ECO:0000313" key="8">
    <source>
        <dbReference type="Proteomes" id="UP000663882"/>
    </source>
</evidence>
<dbReference type="PANTHER" id="PTHR40079">
    <property type="entry name" value="MANNAN ENDO-1,4-BETA-MANNOSIDASE E-RELATED"/>
    <property type="match status" value="1"/>
</dbReference>
<feature type="chain" id="PRO_5035686286" description="GH26 domain-containing protein" evidence="4">
    <location>
        <begin position="23"/>
        <end position="358"/>
    </location>
</feature>
<evidence type="ECO:0000256" key="1">
    <source>
        <dbReference type="ARBA" id="ARBA00007754"/>
    </source>
</evidence>
<sequence>MNLNKILLSIFLIAPTIDVCRTVSTKLPAIYYGNQGWAMREIEYISSWIGKRPIVILLFTDWCNTSMNNLFNYQLNNIWNNRSIPVITWELVGCGGSSQSGIMQLVRNNTYDTYINQFGDRLKLWLAGNDGVLGSNDDRRAYLRLAHEMNGNWYPWSMGSTPQDFIAAWRHIHDIFTNKSLNSTRLQWIWCVGNVDVGSYTTENYWVGENYVDWMGIDGYNFGTSQSWSSWLNPNQIFDNMIIRLQNLSSKKPICINEYASTSIRTGNISNITAKHDWLQQFCTYINNKQIKMASYFNTDKETDWAIFGGIRGDSMWTNYSVYTAYRDCFQSNDWILVNSTNPRIISDEEFSGTGKKN</sequence>
<evidence type="ECO:0000313" key="6">
    <source>
        <dbReference type="EMBL" id="CAF1190350.1"/>
    </source>
</evidence>
<dbReference type="OrthoDB" id="199103at2759"/>
<dbReference type="InterPro" id="IPR000805">
    <property type="entry name" value="Glyco_hydro_26"/>
</dbReference>
<dbReference type="PROSITE" id="PS51764">
    <property type="entry name" value="GH26"/>
    <property type="match status" value="1"/>
</dbReference>
<dbReference type="EMBL" id="CAJNOO010001715">
    <property type="protein sequence ID" value="CAF1190350.1"/>
    <property type="molecule type" value="Genomic_DNA"/>
</dbReference>
<evidence type="ECO:0000313" key="7">
    <source>
        <dbReference type="EMBL" id="CAF3866910.1"/>
    </source>
</evidence>
<dbReference type="Gene3D" id="3.20.20.80">
    <property type="entry name" value="Glycosidases"/>
    <property type="match status" value="1"/>
</dbReference>
<feature type="domain" description="GH26" evidence="5">
    <location>
        <begin position="14"/>
        <end position="326"/>
    </location>
</feature>
<dbReference type="PANTHER" id="PTHR40079:SF4">
    <property type="entry name" value="GH26 DOMAIN-CONTAINING PROTEIN-RELATED"/>
    <property type="match status" value="1"/>
</dbReference>
<evidence type="ECO:0000259" key="5">
    <source>
        <dbReference type="PROSITE" id="PS51764"/>
    </source>
</evidence>
<accession>A0A814VGB7</accession>
<evidence type="ECO:0000256" key="3">
    <source>
        <dbReference type="ARBA" id="ARBA00023295"/>
    </source>
</evidence>
<evidence type="ECO:0000256" key="2">
    <source>
        <dbReference type="ARBA" id="ARBA00022801"/>
    </source>
</evidence>
<dbReference type="GO" id="GO:0006080">
    <property type="term" value="P:substituted mannan metabolic process"/>
    <property type="evidence" value="ECO:0007669"/>
    <property type="project" value="InterPro"/>
</dbReference>
<keyword evidence="4" id="KW-0732">Signal</keyword>
<dbReference type="InterPro" id="IPR017853">
    <property type="entry name" value="GH"/>
</dbReference>
<gene>
    <name evidence="7" type="ORF">OTI717_LOCUS22004</name>
    <name evidence="6" type="ORF">RFH988_LOCUS24017</name>
</gene>
<dbReference type="Proteomes" id="UP000663882">
    <property type="component" value="Unassembled WGS sequence"/>
</dbReference>
<dbReference type="EMBL" id="CAJOAX010003671">
    <property type="protein sequence ID" value="CAF3866910.1"/>
    <property type="molecule type" value="Genomic_DNA"/>
</dbReference>
<organism evidence="6 8">
    <name type="scientific">Rotaria sordida</name>
    <dbReference type="NCBI Taxonomy" id="392033"/>
    <lineage>
        <taxon>Eukaryota</taxon>
        <taxon>Metazoa</taxon>
        <taxon>Spiralia</taxon>
        <taxon>Gnathifera</taxon>
        <taxon>Rotifera</taxon>
        <taxon>Eurotatoria</taxon>
        <taxon>Bdelloidea</taxon>
        <taxon>Philodinida</taxon>
        <taxon>Philodinidae</taxon>
        <taxon>Rotaria</taxon>
    </lineage>
</organism>
<evidence type="ECO:0000256" key="4">
    <source>
        <dbReference type="SAM" id="SignalP"/>
    </source>
</evidence>
<dbReference type="GO" id="GO:0016985">
    <property type="term" value="F:mannan endo-1,4-beta-mannosidase activity"/>
    <property type="evidence" value="ECO:0007669"/>
    <property type="project" value="InterPro"/>
</dbReference>
<keyword evidence="3" id="KW-0326">Glycosidase</keyword>